<organism evidence="7 8">
    <name type="scientific">Brachionus calyciflorus</name>
    <dbReference type="NCBI Taxonomy" id="104777"/>
    <lineage>
        <taxon>Eukaryota</taxon>
        <taxon>Metazoa</taxon>
        <taxon>Spiralia</taxon>
        <taxon>Gnathifera</taxon>
        <taxon>Rotifera</taxon>
        <taxon>Eurotatoria</taxon>
        <taxon>Monogononta</taxon>
        <taxon>Pseudotrocha</taxon>
        <taxon>Ploima</taxon>
        <taxon>Brachionidae</taxon>
        <taxon>Brachionus</taxon>
    </lineage>
</organism>
<evidence type="ECO:0000256" key="5">
    <source>
        <dbReference type="SAM" id="MobiDB-lite"/>
    </source>
</evidence>
<evidence type="ECO:0000313" key="7">
    <source>
        <dbReference type="EMBL" id="CAF0950686.1"/>
    </source>
</evidence>
<evidence type="ECO:0000256" key="1">
    <source>
        <dbReference type="ARBA" id="ARBA00004245"/>
    </source>
</evidence>
<dbReference type="GO" id="GO:0005856">
    <property type="term" value="C:cytoskeleton"/>
    <property type="evidence" value="ECO:0007669"/>
    <property type="project" value="UniProtKB-SubCell"/>
</dbReference>
<feature type="domain" description="TPX2 C-terminal" evidence="6">
    <location>
        <begin position="311"/>
        <end position="383"/>
    </location>
</feature>
<dbReference type="Pfam" id="PF06886">
    <property type="entry name" value="TPX2"/>
    <property type="match status" value="1"/>
</dbReference>
<evidence type="ECO:0000256" key="3">
    <source>
        <dbReference type="ARBA" id="ARBA00022490"/>
    </source>
</evidence>
<comment type="caution">
    <text evidence="7">The sequence shown here is derived from an EMBL/GenBank/DDBJ whole genome shotgun (WGS) entry which is preliminary data.</text>
</comment>
<name>A0A814D801_9BILA</name>
<keyword evidence="4" id="KW-0206">Cytoskeleton</keyword>
<dbReference type="EMBL" id="CAJNOC010002774">
    <property type="protein sequence ID" value="CAF0950686.1"/>
    <property type="molecule type" value="Genomic_DNA"/>
</dbReference>
<gene>
    <name evidence="7" type="ORF">OXX778_LOCUS13926</name>
</gene>
<evidence type="ECO:0000256" key="2">
    <source>
        <dbReference type="ARBA" id="ARBA00005885"/>
    </source>
</evidence>
<comment type="similarity">
    <text evidence="2">Belongs to the TPX2 family.</text>
</comment>
<feature type="compositionally biased region" description="Polar residues" evidence="5">
    <location>
        <begin position="205"/>
        <end position="220"/>
    </location>
</feature>
<dbReference type="Proteomes" id="UP000663879">
    <property type="component" value="Unassembled WGS sequence"/>
</dbReference>
<evidence type="ECO:0000313" key="8">
    <source>
        <dbReference type="Proteomes" id="UP000663879"/>
    </source>
</evidence>
<comment type="subcellular location">
    <subcellularLocation>
        <location evidence="1">Cytoplasm</location>
        <location evidence="1">Cytoskeleton</location>
    </subcellularLocation>
</comment>
<dbReference type="AlphaFoldDB" id="A0A814D801"/>
<evidence type="ECO:0000259" key="6">
    <source>
        <dbReference type="Pfam" id="PF06886"/>
    </source>
</evidence>
<protein>
    <recommendedName>
        <fullName evidence="6">TPX2 C-terminal domain-containing protein</fullName>
    </recommendedName>
</protein>
<accession>A0A814D801</accession>
<sequence>MTLENINCPQFVDFTSKDTFNINDGADFCFDQGVVGELIDLGSFSNFKITDEPVTIKTFHQSPLTLKDATNLSHNNNNLIIDKKLTPKSKQENVIIKEKLPIKNDENKPNFVQKTFAKMGAVLMIKQNKPPLDKPKTVLTENIPPKPLNQHNSKLKKPLGDPKVIRAPPLDLNRVRTYSKNETLIIDVPNKDSRQSRSRHLPKQQPVSQTNVSSLMQRPNSADRSKAPLPIYQGIKFVPKLKMNTSRNSSVKSSVENLDEILKSRPASLNRGFSRNVSSTPNKIGNIANMSSNGSLNGSKIRTGSNTSGLLHTELRAYKRIEYERFQKEKEKIASMIKKDLETSRIQNEKEEIKRMRSNSIVRSNPIRHYKPMIVKPSSKPLTNPISPNLSARSFCYH</sequence>
<dbReference type="OrthoDB" id="1684416at2759"/>
<reference evidence="7" key="1">
    <citation type="submission" date="2021-02" db="EMBL/GenBank/DDBJ databases">
        <authorList>
            <person name="Nowell W R."/>
        </authorList>
    </citation>
    <scope>NUCLEOTIDE SEQUENCE</scope>
    <source>
        <strain evidence="7">Ploen Becks lab</strain>
    </source>
</reference>
<feature type="region of interest" description="Disordered" evidence="5">
    <location>
        <begin position="133"/>
        <end position="167"/>
    </location>
</feature>
<feature type="region of interest" description="Disordered" evidence="5">
    <location>
        <begin position="186"/>
        <end position="227"/>
    </location>
</feature>
<keyword evidence="8" id="KW-1185">Reference proteome</keyword>
<dbReference type="InterPro" id="IPR027329">
    <property type="entry name" value="TPX2_C"/>
</dbReference>
<proteinExistence type="inferred from homology"/>
<keyword evidence="3" id="KW-0963">Cytoplasm</keyword>
<evidence type="ECO:0000256" key="4">
    <source>
        <dbReference type="ARBA" id="ARBA00023212"/>
    </source>
</evidence>